<keyword evidence="2" id="KW-0812">Transmembrane</keyword>
<proteinExistence type="predicted"/>
<feature type="compositionally biased region" description="Low complexity" evidence="1">
    <location>
        <begin position="399"/>
        <end position="424"/>
    </location>
</feature>
<feature type="region of interest" description="Disordered" evidence="1">
    <location>
        <begin position="380"/>
        <end position="424"/>
    </location>
</feature>
<keyword evidence="2" id="KW-1133">Transmembrane helix</keyword>
<feature type="compositionally biased region" description="Basic and acidic residues" evidence="1">
    <location>
        <begin position="265"/>
        <end position="280"/>
    </location>
</feature>
<evidence type="ECO:0000313" key="4">
    <source>
        <dbReference type="Proteomes" id="UP001176941"/>
    </source>
</evidence>
<feature type="compositionally biased region" description="Polar residues" evidence="1">
    <location>
        <begin position="380"/>
        <end position="398"/>
    </location>
</feature>
<evidence type="ECO:0000256" key="2">
    <source>
        <dbReference type="SAM" id="Phobius"/>
    </source>
</evidence>
<dbReference type="EMBL" id="CATKSN020000098">
    <property type="protein sequence ID" value="CAI9149063.1"/>
    <property type="molecule type" value="Genomic_DNA"/>
</dbReference>
<evidence type="ECO:0000256" key="1">
    <source>
        <dbReference type="SAM" id="MobiDB-lite"/>
    </source>
</evidence>
<sequence length="424" mass="47830">MEVELQKEVGAWKYGAAPTRPHYRPLLLQWIVEFVHLLVRMLLLQWIGMKQVRPRCCCRFCSSSTGAGCCFAERRSCCRSRWGSKSNNNNRKSKKYIISCTSNTADTKTTAQDRRSSNNSNDSRRDRSASNSCRSHSSRSDSSRSDSSPSNSGRSNSSRSNSDAKIGGSQAETALTAGRTAAEECGKYVTRNVCRGECVAEHGCCCCCCRSRQLEGGLKYLNFYVLMPPHAKQRESSKCTEGRRTCVAAAIEAVTSWWRQAKRERAETALEQPQRNDRWEQQQQAQQQQRQQRRDGRYPHNRQQQQQQEPLVAAAPLVLLHGFGMGLLPYVLHVLLLVRTERRRQPQQQRPIVLVELGGWDSTGRECTCNKQQQSYVCSSKNNSKLSSAVTRGNTSHGTNSTRSSCRNSSRSNRSSSRASRTQR</sequence>
<keyword evidence="4" id="KW-1185">Reference proteome</keyword>
<comment type="caution">
    <text evidence="3">The sequence shown here is derived from an EMBL/GenBank/DDBJ whole genome shotgun (WGS) entry which is preliminary data.</text>
</comment>
<name>A0ABN8XI43_RANTA</name>
<dbReference type="Proteomes" id="UP001176941">
    <property type="component" value="Unassembled WGS sequence"/>
</dbReference>
<protein>
    <submittedName>
        <fullName evidence="3">Uncharacterized protein</fullName>
    </submittedName>
</protein>
<feature type="compositionally biased region" description="Basic and acidic residues" evidence="1">
    <location>
        <begin position="111"/>
        <end position="128"/>
    </location>
</feature>
<keyword evidence="2" id="KW-0472">Membrane</keyword>
<feature type="region of interest" description="Disordered" evidence="1">
    <location>
        <begin position="107"/>
        <end position="172"/>
    </location>
</feature>
<reference evidence="3" key="1">
    <citation type="submission" date="2023-04" db="EMBL/GenBank/DDBJ databases">
        <authorList>
            <consortium name="ELIXIR-Norway"/>
        </authorList>
    </citation>
    <scope>NUCLEOTIDE SEQUENCE [LARGE SCALE GENOMIC DNA]</scope>
</reference>
<organism evidence="3 4">
    <name type="scientific">Rangifer tarandus platyrhynchus</name>
    <name type="common">Svalbard reindeer</name>
    <dbReference type="NCBI Taxonomy" id="3082113"/>
    <lineage>
        <taxon>Eukaryota</taxon>
        <taxon>Metazoa</taxon>
        <taxon>Chordata</taxon>
        <taxon>Craniata</taxon>
        <taxon>Vertebrata</taxon>
        <taxon>Euteleostomi</taxon>
        <taxon>Mammalia</taxon>
        <taxon>Eutheria</taxon>
        <taxon>Laurasiatheria</taxon>
        <taxon>Artiodactyla</taxon>
        <taxon>Ruminantia</taxon>
        <taxon>Pecora</taxon>
        <taxon>Cervidae</taxon>
        <taxon>Odocoileinae</taxon>
        <taxon>Rangifer</taxon>
    </lineage>
</organism>
<gene>
    <name evidence="3" type="ORF">MRATA1EN1_LOCUS30681</name>
</gene>
<accession>A0ABN8XI43</accession>
<evidence type="ECO:0000313" key="3">
    <source>
        <dbReference type="EMBL" id="CAI9149063.1"/>
    </source>
</evidence>
<feature type="compositionally biased region" description="Low complexity" evidence="1">
    <location>
        <begin position="145"/>
        <end position="163"/>
    </location>
</feature>
<feature type="transmembrane region" description="Helical" evidence="2">
    <location>
        <begin position="311"/>
        <end position="338"/>
    </location>
</feature>
<feature type="region of interest" description="Disordered" evidence="1">
    <location>
        <begin position="265"/>
        <end position="308"/>
    </location>
</feature>
<feature type="compositionally biased region" description="Low complexity" evidence="1">
    <location>
        <begin position="281"/>
        <end position="290"/>
    </location>
</feature>